<keyword evidence="2" id="KW-0560">Oxidoreductase</keyword>
<dbReference type="PRINTS" id="PR00080">
    <property type="entry name" value="SDRFAMILY"/>
</dbReference>
<sequence>MTRVAVVTGGGSGLGLAVCQHLANAGHRVAVLDLNGAAAKEVAERLRAVGASATAVEVDVADRGTVDAAFERVRAELGPIQILVTSAAVSGFTPFEEISLELWDRFVAVNLTGTFHCVQSAIPDMVAAAWGRVVTISSAAGQTGTARQGHYSATKGGVIALTKAVALEYAAKGITVNTIPPFAVDTPLLRGQQSGRNLPKTEVIARMIPAGRVGTPDDIGATCAFLCSEAAGYITGQVIAANGGAVL</sequence>
<keyword evidence="5" id="KW-1185">Reference proteome</keyword>
<dbReference type="PRINTS" id="PR00081">
    <property type="entry name" value="GDHRDH"/>
</dbReference>
<evidence type="ECO:0000313" key="5">
    <source>
        <dbReference type="Proteomes" id="UP000188929"/>
    </source>
</evidence>
<evidence type="ECO:0000313" key="4">
    <source>
        <dbReference type="EMBL" id="ONH23896.1"/>
    </source>
</evidence>
<dbReference type="InterPro" id="IPR050259">
    <property type="entry name" value="SDR"/>
</dbReference>
<dbReference type="InterPro" id="IPR002347">
    <property type="entry name" value="SDR_fam"/>
</dbReference>
<dbReference type="RefSeq" id="WP_076821152.1">
    <property type="nucleotide sequence ID" value="NZ_MOMC01000078.1"/>
</dbReference>
<dbReference type="InterPro" id="IPR020904">
    <property type="entry name" value="Sc_DH/Rdtase_CS"/>
</dbReference>
<dbReference type="Proteomes" id="UP000188929">
    <property type="component" value="Unassembled WGS sequence"/>
</dbReference>
<dbReference type="PANTHER" id="PTHR42879">
    <property type="entry name" value="3-OXOACYL-(ACYL-CARRIER-PROTEIN) REDUCTASE"/>
    <property type="match status" value="1"/>
</dbReference>
<dbReference type="GO" id="GO:0032787">
    <property type="term" value="P:monocarboxylic acid metabolic process"/>
    <property type="evidence" value="ECO:0007669"/>
    <property type="project" value="UniProtKB-ARBA"/>
</dbReference>
<dbReference type="Pfam" id="PF13561">
    <property type="entry name" value="adh_short_C2"/>
    <property type="match status" value="1"/>
</dbReference>
<organism evidence="4 5">
    <name type="scientific">Pseudofrankia asymbiotica</name>
    <dbReference type="NCBI Taxonomy" id="1834516"/>
    <lineage>
        <taxon>Bacteria</taxon>
        <taxon>Bacillati</taxon>
        <taxon>Actinomycetota</taxon>
        <taxon>Actinomycetes</taxon>
        <taxon>Frankiales</taxon>
        <taxon>Frankiaceae</taxon>
        <taxon>Pseudofrankia</taxon>
    </lineage>
</organism>
<dbReference type="PANTHER" id="PTHR42879:SF2">
    <property type="entry name" value="3-OXOACYL-[ACYL-CARRIER-PROTEIN] REDUCTASE FABG"/>
    <property type="match status" value="1"/>
</dbReference>
<evidence type="ECO:0000259" key="3">
    <source>
        <dbReference type="SMART" id="SM00822"/>
    </source>
</evidence>
<comment type="similarity">
    <text evidence="1">Belongs to the short-chain dehydrogenases/reductases (SDR) family.</text>
</comment>
<dbReference type="PROSITE" id="PS00061">
    <property type="entry name" value="ADH_SHORT"/>
    <property type="match status" value="1"/>
</dbReference>
<gene>
    <name evidence="4" type="ORF">BL253_31710</name>
</gene>
<reference evidence="5" key="1">
    <citation type="submission" date="2016-10" db="EMBL/GenBank/DDBJ databases">
        <title>Frankia sp. NRRL B-16386 Genome sequencing.</title>
        <authorList>
            <person name="Ghodhbane-Gtari F."/>
            <person name="Swanson E."/>
            <person name="Gueddou A."/>
            <person name="Hezbri K."/>
            <person name="Ktari K."/>
            <person name="Nouioui I."/>
            <person name="Morris K."/>
            <person name="Simpson S."/>
            <person name="Abebe-Akele F."/>
            <person name="Thomas K."/>
            <person name="Gtari M."/>
            <person name="Tisa L.S."/>
        </authorList>
    </citation>
    <scope>NUCLEOTIDE SEQUENCE [LARGE SCALE GENOMIC DNA]</scope>
    <source>
        <strain evidence="5">NRRL B-16386</strain>
    </source>
</reference>
<dbReference type="AlphaFoldDB" id="A0A1V2I1S2"/>
<dbReference type="OrthoDB" id="4350228at2"/>
<dbReference type="InterPro" id="IPR057326">
    <property type="entry name" value="KR_dom"/>
</dbReference>
<protein>
    <submittedName>
        <fullName evidence="4">Short-chain dehydrogenase</fullName>
    </submittedName>
</protein>
<proteinExistence type="inferred from homology"/>
<dbReference type="STRING" id="1834516.BL253_31710"/>
<dbReference type="FunFam" id="3.40.50.720:FF:000173">
    <property type="entry name" value="3-oxoacyl-[acyl-carrier protein] reductase"/>
    <property type="match status" value="1"/>
</dbReference>
<evidence type="ECO:0000256" key="1">
    <source>
        <dbReference type="ARBA" id="ARBA00006484"/>
    </source>
</evidence>
<dbReference type="InterPro" id="IPR036291">
    <property type="entry name" value="NAD(P)-bd_dom_sf"/>
</dbReference>
<comment type="caution">
    <text evidence="4">The sequence shown here is derived from an EMBL/GenBank/DDBJ whole genome shotgun (WGS) entry which is preliminary data.</text>
</comment>
<dbReference type="NCBIfam" id="NF009466">
    <property type="entry name" value="PRK12826.1-2"/>
    <property type="match status" value="1"/>
</dbReference>
<dbReference type="GO" id="GO:0016491">
    <property type="term" value="F:oxidoreductase activity"/>
    <property type="evidence" value="ECO:0007669"/>
    <property type="project" value="UniProtKB-KW"/>
</dbReference>
<feature type="domain" description="Ketoreductase" evidence="3">
    <location>
        <begin position="3"/>
        <end position="185"/>
    </location>
</feature>
<dbReference type="SUPFAM" id="SSF51735">
    <property type="entry name" value="NAD(P)-binding Rossmann-fold domains"/>
    <property type="match status" value="1"/>
</dbReference>
<dbReference type="SMART" id="SM00822">
    <property type="entry name" value="PKS_KR"/>
    <property type="match status" value="1"/>
</dbReference>
<name>A0A1V2I1S2_9ACTN</name>
<evidence type="ECO:0000256" key="2">
    <source>
        <dbReference type="ARBA" id="ARBA00023002"/>
    </source>
</evidence>
<dbReference type="Gene3D" id="3.40.50.720">
    <property type="entry name" value="NAD(P)-binding Rossmann-like Domain"/>
    <property type="match status" value="1"/>
</dbReference>
<dbReference type="EMBL" id="MOMC01000078">
    <property type="protein sequence ID" value="ONH23896.1"/>
    <property type="molecule type" value="Genomic_DNA"/>
</dbReference>
<accession>A0A1V2I1S2</accession>